<evidence type="ECO:0000313" key="3">
    <source>
        <dbReference type="Proteomes" id="UP000759443"/>
    </source>
</evidence>
<evidence type="ECO:0000313" key="2">
    <source>
        <dbReference type="EMBL" id="MBP1851952.1"/>
    </source>
</evidence>
<proteinExistence type="predicted"/>
<comment type="caution">
    <text evidence="2">The sequence shown here is derived from an EMBL/GenBank/DDBJ whole genome shotgun (WGS) entry which is preliminary data.</text>
</comment>
<reference evidence="2 3" key="1">
    <citation type="submission" date="2021-03" db="EMBL/GenBank/DDBJ databases">
        <title>Genomic Encyclopedia of Type Strains, Phase IV (KMG-IV): sequencing the most valuable type-strain genomes for metagenomic binning, comparative biology and taxonomic classification.</title>
        <authorList>
            <person name="Goeker M."/>
        </authorList>
    </citation>
    <scope>NUCLEOTIDE SEQUENCE [LARGE SCALE GENOMIC DNA]</scope>
    <source>
        <strain evidence="2 3">DSM 21600</strain>
    </source>
</reference>
<keyword evidence="3" id="KW-1185">Reference proteome</keyword>
<evidence type="ECO:0000256" key="1">
    <source>
        <dbReference type="SAM" id="MobiDB-lite"/>
    </source>
</evidence>
<feature type="compositionally biased region" description="Polar residues" evidence="1">
    <location>
        <begin position="25"/>
        <end position="34"/>
    </location>
</feature>
<dbReference type="EMBL" id="JAGGJU010000009">
    <property type="protein sequence ID" value="MBP1851952.1"/>
    <property type="molecule type" value="Genomic_DNA"/>
</dbReference>
<name>A0ABS4E1X4_9HYPH</name>
<evidence type="ECO:0008006" key="4">
    <source>
        <dbReference type="Google" id="ProtNLM"/>
    </source>
</evidence>
<gene>
    <name evidence="2" type="ORF">J2Z17_003404</name>
</gene>
<organism evidence="2 3">
    <name type="scientific">Rhizobium halophytocola</name>
    <dbReference type="NCBI Taxonomy" id="735519"/>
    <lineage>
        <taxon>Bacteria</taxon>
        <taxon>Pseudomonadati</taxon>
        <taxon>Pseudomonadota</taxon>
        <taxon>Alphaproteobacteria</taxon>
        <taxon>Hyphomicrobiales</taxon>
        <taxon>Rhizobiaceae</taxon>
        <taxon>Rhizobium/Agrobacterium group</taxon>
        <taxon>Rhizobium</taxon>
    </lineage>
</organism>
<protein>
    <recommendedName>
        <fullName evidence="4">Malic enzyme</fullName>
    </recommendedName>
</protein>
<dbReference type="Proteomes" id="UP000759443">
    <property type="component" value="Unassembled WGS sequence"/>
</dbReference>
<accession>A0ABS4E1X4</accession>
<sequence length="45" mass="4978">MAKGQQRSNKEVRKPKKDKEKPSTAPVSSFTTQMKGAEASATKKR</sequence>
<feature type="region of interest" description="Disordered" evidence="1">
    <location>
        <begin position="1"/>
        <end position="45"/>
    </location>
</feature>
<feature type="compositionally biased region" description="Basic and acidic residues" evidence="1">
    <location>
        <begin position="8"/>
        <end position="22"/>
    </location>
</feature>
<dbReference type="RefSeq" id="WP_209946791.1">
    <property type="nucleotide sequence ID" value="NZ_JAGGJU010000009.1"/>
</dbReference>